<dbReference type="Gene3D" id="1.10.150.20">
    <property type="entry name" value="5' to 3' exonuclease, C-terminal subdomain"/>
    <property type="match status" value="1"/>
</dbReference>
<dbReference type="InterPro" id="IPR043502">
    <property type="entry name" value="DNA/RNA_pol_sf"/>
</dbReference>
<dbReference type="GO" id="GO:0006261">
    <property type="term" value="P:DNA-templated DNA replication"/>
    <property type="evidence" value="ECO:0007669"/>
    <property type="project" value="InterPro"/>
</dbReference>
<accession>A0A1M5Z0L2</accession>
<dbReference type="PANTHER" id="PTHR10133">
    <property type="entry name" value="DNA POLYMERASE I"/>
    <property type="match status" value="1"/>
</dbReference>
<evidence type="ECO:0000256" key="2">
    <source>
        <dbReference type="ARBA" id="ARBA00022705"/>
    </source>
</evidence>
<dbReference type="SUPFAM" id="SSF56672">
    <property type="entry name" value="DNA/RNA polymerases"/>
    <property type="match status" value="1"/>
</dbReference>
<dbReference type="Proteomes" id="UP000184389">
    <property type="component" value="Unassembled WGS sequence"/>
</dbReference>
<dbReference type="OrthoDB" id="9764911at2"/>
<keyword evidence="2" id="KW-0235">DNA replication</keyword>
<dbReference type="AlphaFoldDB" id="A0A1M5Z0L2"/>
<dbReference type="GO" id="GO:0006302">
    <property type="term" value="P:double-strand break repair"/>
    <property type="evidence" value="ECO:0007669"/>
    <property type="project" value="TreeGrafter"/>
</dbReference>
<dbReference type="GO" id="GO:0003887">
    <property type="term" value="F:DNA-directed DNA polymerase activity"/>
    <property type="evidence" value="ECO:0007669"/>
    <property type="project" value="UniProtKB-EC"/>
</dbReference>
<evidence type="ECO:0000256" key="3">
    <source>
        <dbReference type="ARBA" id="ARBA00049244"/>
    </source>
</evidence>
<dbReference type="RefSeq" id="WP_072745216.1">
    <property type="nucleotide sequence ID" value="NZ_FQXR01000018.1"/>
</dbReference>
<dbReference type="EMBL" id="FQXR01000018">
    <property type="protein sequence ID" value="SHI17588.1"/>
    <property type="molecule type" value="Genomic_DNA"/>
</dbReference>
<sequence>MKTLSIDIETFSSINLQKSGVYRYAESKDFEILLFGYSVDGGEVQVADLARGEKVPKEIINALIDDSVIKWAFNSQFERVCLSRWLRLPTGTYLSPKSWHCTLVWSATLGLPLSLVGVGAVLGLEKQKLSEGKNLIKYFCIPCSPTKSNGGRTRNLPQHDLEKWELFKEYNKRDVETELAIQDKLSKFPVPDAEWQNYQLDQIINDRGIALDMDFVRQAISCDEKFKTENLEKAKELTGLENPNSPSQLKEWLFEKGVETDSLSKEVVSELLEEAEGEIHEALSIRQKLAKSSVKKYTAMENVVCSDNRARGLIQFYGANRTGRYAGRLIQVQNLPQNHLPDLKEARTLVKTGNLIALDLLYDSIPNVLSELIRTSFIPKKGSRFIVADFSAIEARVIAWLANEEWRIHVFAGGGDIYCASASQMFNVPVEKNGINGHLRQKGKIAELALGYGGSTGALKAMGAVQMGLSEEELQPLVNAWRESNPNITKLWWGVDKAVKRAIKGRTTTSTHGIQFTYQSGILFIKLPSGRQLSYVKPRIGENRFGGESVTYEGVGGTKKWERIESYGPKFVENIVQAISRDILAESMLKLETQGYEIVMHVHDEVIIEIQDEKSSVEEVCKIMSQTPSWIEGLLLNADGFESKFYKKE</sequence>
<comment type="catalytic activity">
    <reaction evidence="3">
        <text>DNA(n) + a 2'-deoxyribonucleoside 5'-triphosphate = DNA(n+1) + diphosphate</text>
        <dbReference type="Rhea" id="RHEA:22508"/>
        <dbReference type="Rhea" id="RHEA-COMP:17339"/>
        <dbReference type="Rhea" id="RHEA-COMP:17340"/>
        <dbReference type="ChEBI" id="CHEBI:33019"/>
        <dbReference type="ChEBI" id="CHEBI:61560"/>
        <dbReference type="ChEBI" id="CHEBI:173112"/>
        <dbReference type="EC" id="2.7.7.7"/>
    </reaction>
</comment>
<dbReference type="InterPro" id="IPR001098">
    <property type="entry name" value="DNA-dir_DNA_pol_A_palm_dom"/>
</dbReference>
<proteinExistence type="predicted"/>
<evidence type="ECO:0000313" key="5">
    <source>
        <dbReference type="EMBL" id="SHI17588.1"/>
    </source>
</evidence>
<dbReference type="Pfam" id="PF00476">
    <property type="entry name" value="DNA_pol_A"/>
    <property type="match status" value="1"/>
</dbReference>
<name>A0A1M5Z0L2_9FIRM</name>
<keyword evidence="6" id="KW-1185">Reference proteome</keyword>
<organism evidence="5 6">
    <name type="scientific">Sporanaerobacter acetigenes DSM 13106</name>
    <dbReference type="NCBI Taxonomy" id="1123281"/>
    <lineage>
        <taxon>Bacteria</taxon>
        <taxon>Bacillati</taxon>
        <taxon>Bacillota</taxon>
        <taxon>Tissierellia</taxon>
        <taxon>Tissierellales</taxon>
        <taxon>Sporanaerobacteraceae</taxon>
        <taxon>Sporanaerobacter</taxon>
    </lineage>
</organism>
<evidence type="ECO:0000256" key="1">
    <source>
        <dbReference type="ARBA" id="ARBA00012417"/>
    </source>
</evidence>
<gene>
    <name evidence="5" type="ORF">SAMN02745180_02592</name>
</gene>
<dbReference type="PANTHER" id="PTHR10133:SF27">
    <property type="entry name" value="DNA POLYMERASE NU"/>
    <property type="match status" value="1"/>
</dbReference>
<protein>
    <recommendedName>
        <fullName evidence="1">DNA-directed DNA polymerase</fullName>
        <ecNumber evidence="1">2.7.7.7</ecNumber>
    </recommendedName>
</protein>
<dbReference type="GO" id="GO:0003677">
    <property type="term" value="F:DNA binding"/>
    <property type="evidence" value="ECO:0007669"/>
    <property type="project" value="InterPro"/>
</dbReference>
<reference evidence="5 6" key="1">
    <citation type="submission" date="2016-11" db="EMBL/GenBank/DDBJ databases">
        <authorList>
            <person name="Jaros S."/>
            <person name="Januszkiewicz K."/>
            <person name="Wedrychowicz H."/>
        </authorList>
    </citation>
    <scope>NUCLEOTIDE SEQUENCE [LARGE SCALE GENOMIC DNA]</scope>
    <source>
        <strain evidence="5 6">DSM 13106</strain>
    </source>
</reference>
<dbReference type="SMART" id="SM00482">
    <property type="entry name" value="POLAc"/>
    <property type="match status" value="1"/>
</dbReference>
<dbReference type="STRING" id="1123281.SAMN02745180_02592"/>
<dbReference type="EC" id="2.7.7.7" evidence="1"/>
<dbReference type="CDD" id="cd08642">
    <property type="entry name" value="DNA_pol_A_pol_I_A"/>
    <property type="match status" value="1"/>
</dbReference>
<evidence type="ECO:0000259" key="4">
    <source>
        <dbReference type="SMART" id="SM00482"/>
    </source>
</evidence>
<dbReference type="InterPro" id="IPR002298">
    <property type="entry name" value="DNA_polymerase_A"/>
</dbReference>
<feature type="domain" description="DNA-directed DNA polymerase family A palm" evidence="4">
    <location>
        <begin position="370"/>
        <end position="614"/>
    </location>
</feature>
<evidence type="ECO:0000313" key="6">
    <source>
        <dbReference type="Proteomes" id="UP000184389"/>
    </source>
</evidence>
<dbReference type="Gene3D" id="3.30.70.370">
    <property type="match status" value="2"/>
</dbReference>